<evidence type="ECO:0000313" key="2">
    <source>
        <dbReference type="Proteomes" id="UP000008839"/>
    </source>
</evidence>
<dbReference type="AlphaFoldDB" id="A0A7U3Y362"/>
<accession>A0A7U3Y362</accession>
<dbReference type="KEGG" id="abc:ACICU_03461"/>
<organism evidence="1 2">
    <name type="scientific">Acinetobacter baumannii (strain ACICU)</name>
    <dbReference type="NCBI Taxonomy" id="405416"/>
    <lineage>
        <taxon>Bacteria</taxon>
        <taxon>Pseudomonadati</taxon>
        <taxon>Pseudomonadota</taxon>
        <taxon>Gammaproteobacteria</taxon>
        <taxon>Moraxellales</taxon>
        <taxon>Moraxellaceae</taxon>
        <taxon>Acinetobacter</taxon>
        <taxon>Acinetobacter calcoaceticus/baumannii complex</taxon>
    </lineage>
</organism>
<evidence type="ECO:0000313" key="1">
    <source>
        <dbReference type="EMBL" id="ACC58770.1"/>
    </source>
</evidence>
<proteinExistence type="predicted"/>
<reference evidence="1 2" key="1">
    <citation type="journal article" date="2008" name="Antimicrob. Agents Chemother.">
        <title>Whole-genome pyrosequencing of an epidemic multidrug-resistant Acinetobacter baumannii strain belonging to the European clone II group.</title>
        <authorList>
            <person name="Iacono M."/>
            <person name="Villa L."/>
            <person name="Fortini D."/>
            <person name="Bordoni R."/>
            <person name="Imperi F."/>
            <person name="Bonnal R.J."/>
            <person name="Sicheritz-Ponten T."/>
            <person name="De Bellis G."/>
            <person name="Visca P."/>
            <person name="Cassone A."/>
            <person name="Carattoli A."/>
        </authorList>
    </citation>
    <scope>NUCLEOTIDE SEQUENCE [LARGE SCALE GENOMIC DNA]</scope>
    <source>
        <strain evidence="1 2">ACICU</strain>
    </source>
</reference>
<dbReference type="EMBL" id="CP000863">
    <property type="protein sequence ID" value="ACC58770.1"/>
    <property type="molecule type" value="Genomic_DNA"/>
</dbReference>
<gene>
    <name evidence="1" type="ordered locus">ACICU_03461</name>
</gene>
<dbReference type="Proteomes" id="UP000008839">
    <property type="component" value="Chromosome"/>
</dbReference>
<name>A0A7U3Y362_ACIBC</name>
<protein>
    <submittedName>
        <fullName evidence="1">Uncharacterized protein</fullName>
    </submittedName>
</protein>
<sequence length="88" mass="9838">MLFSTGSLRPPFFYGRTEGDSLARAGSLCTSLLTPFVLPPLFSSNRGSSSLIHKEFAIMRTISSLSLATFAKIFMTRSNWSLKRFNRL</sequence>